<protein>
    <submittedName>
        <fullName evidence="1">Uncharacterized protein</fullName>
    </submittedName>
</protein>
<sequence>MALVDWTGNRVGLLGQRAKLNRREVEAQYVEFGDDGPKTLGFGWSSLEDSFKYKVKQPTISTVGKITKRTILSDIVSLFDPMGLVAPVIMKAKLIMHWLQMDKVAWDEPVPRYIYKEWSNFAENLPALEELLIKRHLVYEKGARVQLHAFAYTSGKTYGAVVYARITHKERIQIMLLGAKTRIAPTRKELSIERLGLCSAVMAAELLQSISDSLQIPTFIKNFVWLGSHAALAWIAKRPSKWEDFVAERVAKIHKLKHTEWNFVEYEENPARIATGGLCPSKLKSNKLWWCGPHWLPRHESWWPNAVDEQLKMFEEARAQQFRGTSDSTTA</sequence>
<dbReference type="Proteomes" id="UP000092461">
    <property type="component" value="Unassembled WGS sequence"/>
</dbReference>
<dbReference type="VEuPathDB" id="VectorBase:LLOJ000593"/>
<organism evidence="1 2">
    <name type="scientific">Lutzomyia longipalpis</name>
    <name type="common">Sand fly</name>
    <dbReference type="NCBI Taxonomy" id="7200"/>
    <lineage>
        <taxon>Eukaryota</taxon>
        <taxon>Metazoa</taxon>
        <taxon>Ecdysozoa</taxon>
        <taxon>Arthropoda</taxon>
        <taxon>Hexapoda</taxon>
        <taxon>Insecta</taxon>
        <taxon>Pterygota</taxon>
        <taxon>Neoptera</taxon>
        <taxon>Endopterygota</taxon>
        <taxon>Diptera</taxon>
        <taxon>Nematocera</taxon>
        <taxon>Psychodoidea</taxon>
        <taxon>Psychodidae</taxon>
        <taxon>Lutzomyia</taxon>
        <taxon>Lutzomyia</taxon>
    </lineage>
</organism>
<dbReference type="Pfam" id="PF05380">
    <property type="entry name" value="Peptidase_A17"/>
    <property type="match status" value="1"/>
</dbReference>
<dbReference type="EnsemblMetazoa" id="LLOJ000593-RA">
    <property type="protein sequence ID" value="LLOJ000593-PA"/>
    <property type="gene ID" value="LLOJ000593"/>
</dbReference>
<evidence type="ECO:0000313" key="1">
    <source>
        <dbReference type="EnsemblMetazoa" id="LLOJ000593-PA"/>
    </source>
</evidence>
<dbReference type="InterPro" id="IPR008042">
    <property type="entry name" value="Retrotrans_Pao"/>
</dbReference>
<dbReference type="PANTHER" id="PTHR47331">
    <property type="entry name" value="PHD-TYPE DOMAIN-CONTAINING PROTEIN"/>
    <property type="match status" value="1"/>
</dbReference>
<dbReference type="EMBL" id="AJWK01002346">
    <property type="status" value="NOT_ANNOTATED_CDS"/>
    <property type="molecule type" value="Genomic_DNA"/>
</dbReference>
<name>A0A1B0C9H1_LUTLO</name>
<keyword evidence="2" id="KW-1185">Reference proteome</keyword>
<dbReference type="VEuPathDB" id="VectorBase:LLONM1_003241"/>
<evidence type="ECO:0000313" key="2">
    <source>
        <dbReference type="Proteomes" id="UP000092461"/>
    </source>
</evidence>
<accession>A0A1B0C9H1</accession>
<proteinExistence type="predicted"/>
<dbReference type="AlphaFoldDB" id="A0A1B0C9H1"/>
<dbReference type="EMBL" id="AJWK01002347">
    <property type="status" value="NOT_ANNOTATED_CDS"/>
    <property type="molecule type" value="Genomic_DNA"/>
</dbReference>
<reference evidence="1" key="1">
    <citation type="submission" date="2020-05" db="UniProtKB">
        <authorList>
            <consortium name="EnsemblMetazoa"/>
        </authorList>
    </citation>
    <scope>IDENTIFICATION</scope>
    <source>
        <strain evidence="1">Jacobina</strain>
    </source>
</reference>